<evidence type="ECO:0000313" key="15">
    <source>
        <dbReference type="Proteomes" id="UP000198755"/>
    </source>
</evidence>
<evidence type="ECO:0000259" key="13">
    <source>
        <dbReference type="Pfam" id="PF13193"/>
    </source>
</evidence>
<evidence type="ECO:0000256" key="5">
    <source>
        <dbReference type="ARBA" id="ARBA00022741"/>
    </source>
</evidence>
<accession>A0A1I3W138</accession>
<dbReference type="GO" id="GO:0005524">
    <property type="term" value="F:ATP binding"/>
    <property type="evidence" value="ECO:0007669"/>
    <property type="project" value="UniProtKB-KW"/>
</dbReference>
<evidence type="ECO:0000256" key="1">
    <source>
        <dbReference type="ARBA" id="ARBA00001946"/>
    </source>
</evidence>
<evidence type="ECO:0000256" key="2">
    <source>
        <dbReference type="ARBA" id="ARBA00004170"/>
    </source>
</evidence>
<dbReference type="InterPro" id="IPR045851">
    <property type="entry name" value="AMP-bd_C_sf"/>
</dbReference>
<dbReference type="Proteomes" id="UP000198755">
    <property type="component" value="Unassembled WGS sequence"/>
</dbReference>
<dbReference type="OrthoDB" id="9803968at2"/>
<evidence type="ECO:0000256" key="10">
    <source>
        <dbReference type="ARBA" id="ARBA00039545"/>
    </source>
</evidence>
<comment type="subcellular location">
    <subcellularLocation>
        <location evidence="2">Membrane</location>
        <topology evidence="2">Peripheral membrane protein</topology>
    </subcellularLocation>
</comment>
<protein>
    <recommendedName>
        <fullName evidence="10">Long-chain-fatty-acid--CoA ligase</fullName>
        <ecNumber evidence="9">6.2.1.3</ecNumber>
    </recommendedName>
    <alternativeName>
        <fullName evidence="11">Long-chain acyl-CoA synthetase</fullName>
    </alternativeName>
</protein>
<evidence type="ECO:0000256" key="6">
    <source>
        <dbReference type="ARBA" id="ARBA00022840"/>
    </source>
</evidence>
<gene>
    <name evidence="14" type="ORF">SAMN05444581_101269</name>
</gene>
<evidence type="ECO:0000256" key="9">
    <source>
        <dbReference type="ARBA" id="ARBA00026121"/>
    </source>
</evidence>
<evidence type="ECO:0000256" key="8">
    <source>
        <dbReference type="ARBA" id="ARBA00023136"/>
    </source>
</evidence>
<dbReference type="EC" id="6.2.1.3" evidence="9"/>
<dbReference type="CDD" id="cd05936">
    <property type="entry name" value="FC-FACS_FadD_like"/>
    <property type="match status" value="1"/>
</dbReference>
<dbReference type="InterPro" id="IPR020845">
    <property type="entry name" value="AMP-binding_CS"/>
</dbReference>
<evidence type="ECO:0000256" key="3">
    <source>
        <dbReference type="ARBA" id="ARBA00005005"/>
    </source>
</evidence>
<reference evidence="14 15" key="1">
    <citation type="submission" date="2016-10" db="EMBL/GenBank/DDBJ databases">
        <authorList>
            <person name="de Groot N.N."/>
        </authorList>
    </citation>
    <scope>NUCLEOTIDE SEQUENCE [LARGE SCALE GENOMIC DNA]</scope>
    <source>
        <strain evidence="14 15">NE2</strain>
    </source>
</reference>
<dbReference type="AlphaFoldDB" id="A0A1I3W138"/>
<dbReference type="GO" id="GO:0004467">
    <property type="term" value="F:long-chain fatty acid-CoA ligase activity"/>
    <property type="evidence" value="ECO:0007669"/>
    <property type="project" value="UniProtKB-EC"/>
</dbReference>
<keyword evidence="4" id="KW-0436">Ligase</keyword>
<comment type="pathway">
    <text evidence="3">Lipid metabolism; fatty acid beta-oxidation.</text>
</comment>
<feature type="domain" description="AMP-dependent synthetase/ligase" evidence="12">
    <location>
        <begin position="46"/>
        <end position="441"/>
    </location>
</feature>
<dbReference type="Pfam" id="PF13193">
    <property type="entry name" value="AMP-binding_C"/>
    <property type="match status" value="1"/>
</dbReference>
<dbReference type="PROSITE" id="PS00455">
    <property type="entry name" value="AMP_BINDING"/>
    <property type="match status" value="1"/>
</dbReference>
<dbReference type="PANTHER" id="PTHR43767">
    <property type="entry name" value="LONG-CHAIN-FATTY-ACID--COA LIGASE"/>
    <property type="match status" value="1"/>
</dbReference>
<dbReference type="STRING" id="1612308.SAMN05444581_101269"/>
<keyword evidence="7" id="KW-0460">Magnesium</keyword>
<dbReference type="RefSeq" id="WP_091677431.1">
    <property type="nucleotide sequence ID" value="NZ_FOSN01000001.1"/>
</dbReference>
<evidence type="ECO:0000313" key="14">
    <source>
        <dbReference type="EMBL" id="SFK01195.1"/>
    </source>
</evidence>
<feature type="domain" description="AMP-binding enzyme C-terminal" evidence="13">
    <location>
        <begin position="491"/>
        <end position="565"/>
    </location>
</feature>
<proteinExistence type="predicted"/>
<dbReference type="Gene3D" id="3.40.50.12780">
    <property type="entry name" value="N-terminal domain of ligase-like"/>
    <property type="match status" value="1"/>
</dbReference>
<dbReference type="GO" id="GO:0016020">
    <property type="term" value="C:membrane"/>
    <property type="evidence" value="ECO:0007669"/>
    <property type="project" value="UniProtKB-SubCell"/>
</dbReference>
<keyword evidence="5" id="KW-0547">Nucleotide-binding</keyword>
<dbReference type="InterPro" id="IPR025110">
    <property type="entry name" value="AMP-bd_C"/>
</dbReference>
<dbReference type="InterPro" id="IPR042099">
    <property type="entry name" value="ANL_N_sf"/>
</dbReference>
<evidence type="ECO:0000256" key="4">
    <source>
        <dbReference type="ARBA" id="ARBA00022598"/>
    </source>
</evidence>
<dbReference type="FunFam" id="3.30.300.30:FF:000006">
    <property type="entry name" value="Long-chain-fatty-acid--CoA ligase FadD"/>
    <property type="match status" value="1"/>
</dbReference>
<dbReference type="Gene3D" id="3.30.300.30">
    <property type="match status" value="1"/>
</dbReference>
<dbReference type="PANTHER" id="PTHR43767:SF8">
    <property type="entry name" value="LONG-CHAIN-FATTY-ACID--COA LIGASE"/>
    <property type="match status" value="1"/>
</dbReference>
<keyword evidence="8" id="KW-0472">Membrane</keyword>
<comment type="cofactor">
    <cofactor evidence="1">
        <name>Mg(2+)</name>
        <dbReference type="ChEBI" id="CHEBI:18420"/>
    </cofactor>
</comment>
<evidence type="ECO:0000259" key="12">
    <source>
        <dbReference type="Pfam" id="PF00501"/>
    </source>
</evidence>
<keyword evidence="15" id="KW-1185">Reference proteome</keyword>
<dbReference type="Pfam" id="PF00501">
    <property type="entry name" value="AMP-binding"/>
    <property type="match status" value="1"/>
</dbReference>
<dbReference type="SUPFAM" id="SSF56801">
    <property type="entry name" value="Acetyl-CoA synthetase-like"/>
    <property type="match status" value="1"/>
</dbReference>
<organism evidence="14 15">
    <name type="scientific">Methylocapsa palsarum</name>
    <dbReference type="NCBI Taxonomy" id="1612308"/>
    <lineage>
        <taxon>Bacteria</taxon>
        <taxon>Pseudomonadati</taxon>
        <taxon>Pseudomonadota</taxon>
        <taxon>Alphaproteobacteria</taxon>
        <taxon>Hyphomicrobiales</taxon>
        <taxon>Beijerinckiaceae</taxon>
        <taxon>Methylocapsa</taxon>
    </lineage>
</organism>
<dbReference type="EMBL" id="FOSN01000001">
    <property type="protein sequence ID" value="SFK01195.1"/>
    <property type="molecule type" value="Genomic_DNA"/>
</dbReference>
<evidence type="ECO:0000256" key="7">
    <source>
        <dbReference type="ARBA" id="ARBA00022842"/>
    </source>
</evidence>
<keyword evidence="6" id="KW-0067">ATP-binding</keyword>
<evidence type="ECO:0000256" key="11">
    <source>
        <dbReference type="ARBA" id="ARBA00042773"/>
    </source>
</evidence>
<dbReference type="InterPro" id="IPR050237">
    <property type="entry name" value="ATP-dep_AMP-bd_enzyme"/>
</dbReference>
<name>A0A1I3W138_9HYPH</name>
<sequence length="587" mass="63815">MEKEGASLSGADRDESPWLASYPEGVPANIASPPYSLLGEIPGDLAKARSDAPAFSVYLPNGMGASVSFAEIDRLSDRFAAYLRECLRLDAGERVAIQIPNGLAYPVIAFGVFKAGCTLINVNPLYTAAEMTHLFADAEPAAIVAIDMFADKLAAALKAAPVRHVILSEAASLFPFPRRQLIHFVQKYIRKEIPAAPFPHARLTEALARGEAAIRGGADVRNYSRALDPSAIACIQYTGGTTGVSKGAMLTHRNLLMNVAQFLAFFGEGIGESDRVLTVLPLYHIFAFTTNFLGFYTRGAKNIVIPNPRPLTNLRPAFEKEDITFITGVNTLFNGLLHEPWFTANPPKSLRIAFAGGMALQEAVALRWRELTGIPVIEGYGLTESSPVLTANPPQKVKLGTVGVPIPSTEIKCVTDEGNLAAVGEHGELIARGPQVMAGYFKQPDETGDTLRDGWLHTGDIAIMDEEGYFTIVDRRKDMILVSGFNVYPNQVEATLARIPGVKECAVIGVPDEATGEAVKAFVVRASPDLTAEALRTFCKTELAGYKVPKFVEFREELPKSNVGKILRKDLRWEELLKHGRRAPEPR</sequence>
<dbReference type="InterPro" id="IPR000873">
    <property type="entry name" value="AMP-dep_synth/lig_dom"/>
</dbReference>